<dbReference type="AlphaFoldDB" id="A0A1U7CS59"/>
<gene>
    <name evidence="3" type="ORF">BSF38_03303</name>
</gene>
<evidence type="ECO:0000313" key="3">
    <source>
        <dbReference type="EMBL" id="APW61775.1"/>
    </source>
</evidence>
<reference evidence="4" key="1">
    <citation type="submission" date="2016-12" db="EMBL/GenBank/DDBJ databases">
        <title>Comparative genomics of four Isosphaeraceae planctomycetes: a common pool of plasmids and glycoside hydrolase genes.</title>
        <authorList>
            <person name="Ivanova A."/>
        </authorList>
    </citation>
    <scope>NUCLEOTIDE SEQUENCE [LARGE SCALE GENOMIC DNA]</scope>
    <source>
        <strain evidence="4">PX4</strain>
    </source>
</reference>
<accession>A0A1U7CS59</accession>
<name>A0A1U7CS59_9BACT</name>
<keyword evidence="2" id="KW-0732">Signal</keyword>
<keyword evidence="4" id="KW-1185">Reference proteome</keyword>
<feature type="signal peptide" evidence="2">
    <location>
        <begin position="1"/>
        <end position="20"/>
    </location>
</feature>
<dbReference type="STRING" id="1387353.BSF38_03303"/>
<sequence length="65" mass="6771">MKNRLIWSVAVLFVTLAPLAGCQSEGPAENAGKQLDKAGRDLKDAVNPPGPGEKAGRAVDDAINK</sequence>
<protein>
    <submittedName>
        <fullName evidence="3">Uncharacterized protein</fullName>
    </submittedName>
</protein>
<evidence type="ECO:0000256" key="2">
    <source>
        <dbReference type="SAM" id="SignalP"/>
    </source>
</evidence>
<organism evidence="3 4">
    <name type="scientific">Paludisphaera borealis</name>
    <dbReference type="NCBI Taxonomy" id="1387353"/>
    <lineage>
        <taxon>Bacteria</taxon>
        <taxon>Pseudomonadati</taxon>
        <taxon>Planctomycetota</taxon>
        <taxon>Planctomycetia</taxon>
        <taxon>Isosphaerales</taxon>
        <taxon>Isosphaeraceae</taxon>
        <taxon>Paludisphaera</taxon>
    </lineage>
</organism>
<evidence type="ECO:0000256" key="1">
    <source>
        <dbReference type="SAM" id="MobiDB-lite"/>
    </source>
</evidence>
<dbReference type="Proteomes" id="UP000186309">
    <property type="component" value="Chromosome"/>
</dbReference>
<dbReference type="EMBL" id="CP019082">
    <property type="protein sequence ID" value="APW61775.1"/>
    <property type="molecule type" value="Genomic_DNA"/>
</dbReference>
<feature type="compositionally biased region" description="Basic and acidic residues" evidence="1">
    <location>
        <begin position="34"/>
        <end position="44"/>
    </location>
</feature>
<dbReference type="RefSeq" id="WP_076347388.1">
    <property type="nucleotide sequence ID" value="NZ_CP019082.1"/>
</dbReference>
<proteinExistence type="predicted"/>
<dbReference type="KEGG" id="pbor:BSF38_03303"/>
<feature type="chain" id="PRO_5013092351" evidence="2">
    <location>
        <begin position="21"/>
        <end position="65"/>
    </location>
</feature>
<dbReference type="OrthoDB" id="8550138at2"/>
<feature type="region of interest" description="Disordered" evidence="1">
    <location>
        <begin position="22"/>
        <end position="65"/>
    </location>
</feature>
<feature type="compositionally biased region" description="Basic and acidic residues" evidence="1">
    <location>
        <begin position="54"/>
        <end position="65"/>
    </location>
</feature>
<evidence type="ECO:0000313" key="4">
    <source>
        <dbReference type="Proteomes" id="UP000186309"/>
    </source>
</evidence>